<dbReference type="Proteomes" id="UP001236014">
    <property type="component" value="Chromosome"/>
</dbReference>
<keyword evidence="4" id="KW-1185">Reference proteome</keyword>
<dbReference type="EMBL" id="CP127294">
    <property type="protein sequence ID" value="WIX83479.1"/>
    <property type="molecule type" value="Genomic_DNA"/>
</dbReference>
<reference evidence="3 4" key="1">
    <citation type="submission" date="2023-06" db="EMBL/GenBank/DDBJ databases">
        <authorList>
            <person name="Oyuntsetseg B."/>
            <person name="Kim S.B."/>
        </authorList>
    </citation>
    <scope>NUCLEOTIDE SEQUENCE [LARGE SCALE GENOMIC DNA]</scope>
    <source>
        <strain evidence="3 4">2-15</strain>
    </source>
</reference>
<proteinExistence type="predicted"/>
<dbReference type="AlphaFoldDB" id="A0A9Y2IQ64"/>
<feature type="domain" description="Wadjet protein JetD C-terminal" evidence="1">
    <location>
        <begin position="164"/>
        <end position="343"/>
    </location>
</feature>
<evidence type="ECO:0000313" key="4">
    <source>
        <dbReference type="Proteomes" id="UP001236014"/>
    </source>
</evidence>
<organism evidence="3 4">
    <name type="scientific">Amycolatopsis carbonis</name>
    <dbReference type="NCBI Taxonomy" id="715471"/>
    <lineage>
        <taxon>Bacteria</taxon>
        <taxon>Bacillati</taxon>
        <taxon>Actinomycetota</taxon>
        <taxon>Actinomycetes</taxon>
        <taxon>Pseudonocardiales</taxon>
        <taxon>Pseudonocardiaceae</taxon>
        <taxon>Amycolatopsis</taxon>
    </lineage>
</organism>
<dbReference type="Pfam" id="PF11795">
    <property type="entry name" value="DUF3322"/>
    <property type="match status" value="1"/>
</dbReference>
<dbReference type="InterPro" id="IPR024537">
    <property type="entry name" value="DUF3322"/>
</dbReference>
<dbReference type="Pfam" id="PF09983">
    <property type="entry name" value="JetD_C"/>
    <property type="match status" value="1"/>
</dbReference>
<evidence type="ECO:0000259" key="2">
    <source>
        <dbReference type="Pfam" id="PF11795"/>
    </source>
</evidence>
<feature type="domain" description="DUF3322" evidence="2">
    <location>
        <begin position="2"/>
        <end position="152"/>
    </location>
</feature>
<protein>
    <submittedName>
        <fullName evidence="3">DUF2220 family protein</fullName>
    </submittedName>
</protein>
<accession>A0A9Y2IQ64</accession>
<dbReference type="InterPro" id="IPR024534">
    <property type="entry name" value="JetD_C"/>
</dbReference>
<dbReference type="RefSeq" id="WP_285974029.1">
    <property type="nucleotide sequence ID" value="NZ_CP127294.1"/>
</dbReference>
<name>A0A9Y2IQ64_9PSEU</name>
<evidence type="ECO:0000259" key="1">
    <source>
        <dbReference type="Pfam" id="PF09983"/>
    </source>
</evidence>
<gene>
    <name evidence="3" type="ORF">QRX50_23330</name>
</gene>
<evidence type="ECO:0000313" key="3">
    <source>
        <dbReference type="EMBL" id="WIX83479.1"/>
    </source>
</evidence>
<sequence>MGQPGAAKLASSFGDVADLVAAWRKQADQDDLTLSWRGRRVHSTDQQLPTHLVVPDIDTAARITSWREGLETARTRARVLLEQHPDLRAAPTVLRKVIDYDATDFDLLLRAARWFADRAAAGTVGVLTPRQVPIEGLHAKWLNTRHALVRSLSGVDDLGLLPPHPPRLHFTYLDPAHLAAGGRRHDCATVGDRIQLPYAPRLVVISENKDTAIHFPPLSYGVAVEGSGRGGSTAATFEWITGADAVIYWGDMDADGFEILDEFRAVGVPARSLFMDHAAYDRWEPYGTDVDRHGKPLQPRAPRPAPYLTSAERTLYEDLCSPSWRHHRRIEQERIPLDLARAAVSNICTLGEGAASLGPSEQTHAG</sequence>
<dbReference type="KEGG" id="acab:QRX50_23330"/>